<evidence type="ECO:0000256" key="1">
    <source>
        <dbReference type="SAM" id="MobiDB-lite"/>
    </source>
</evidence>
<feature type="region of interest" description="Disordered" evidence="1">
    <location>
        <begin position="195"/>
        <end position="214"/>
    </location>
</feature>
<reference evidence="2 3" key="1">
    <citation type="submission" date="2016-07" db="EMBL/GenBank/DDBJ databases">
        <title>Multiple horizontal gene transfer events from other fungi enriched the ability of initially mycotrophic Trichoderma (Ascomycota) to feed on dead plant biomass.</title>
        <authorList>
            <consortium name="DOE Joint Genome Institute"/>
            <person name="Aerts A."/>
            <person name="Atanasova L."/>
            <person name="Chenthamara K."/>
            <person name="Zhang J."/>
            <person name="Grujic M."/>
            <person name="Henrissat B."/>
            <person name="Kuo A."/>
            <person name="Salamov A."/>
            <person name="Lipzen A."/>
            <person name="Labutti K."/>
            <person name="Barry K."/>
            <person name="Miao Y."/>
            <person name="Rahimi M.J."/>
            <person name="Shen Q."/>
            <person name="Grigoriev I.V."/>
            <person name="Kubicek C.P."/>
            <person name="Druzhinina I.S."/>
        </authorList>
    </citation>
    <scope>NUCLEOTIDE SEQUENCE [LARGE SCALE GENOMIC DNA]</scope>
    <source>
        <strain evidence="2 3">ATCC 18648</strain>
    </source>
</reference>
<evidence type="ECO:0000313" key="3">
    <source>
        <dbReference type="Proteomes" id="UP000240760"/>
    </source>
</evidence>
<sequence length="214" mass="23194">MYKTNEGPSAFEDAQSTTILPPRIPDPDESLQQTEADDAEAQYGDRIAPLGPMQRQRASNWLAGHGSLPDADSITATEDGFGSPSIVSSLHKECMRIYGPPGMLAQTRGRRQMRLFPLGLLELSVVPCSLLRTQKRGLTGEKGDDALGRYVSPAALWCCTARGASKRFEATNNSTGGAATAKNCALYGVKRTAQQEPWQSDKAPVTPRVDMRLQ</sequence>
<organism evidence="2 3">
    <name type="scientific">Trichoderma longibrachiatum ATCC 18648</name>
    <dbReference type="NCBI Taxonomy" id="983965"/>
    <lineage>
        <taxon>Eukaryota</taxon>
        <taxon>Fungi</taxon>
        <taxon>Dikarya</taxon>
        <taxon>Ascomycota</taxon>
        <taxon>Pezizomycotina</taxon>
        <taxon>Sordariomycetes</taxon>
        <taxon>Hypocreomycetidae</taxon>
        <taxon>Hypocreales</taxon>
        <taxon>Hypocreaceae</taxon>
        <taxon>Trichoderma</taxon>
    </lineage>
</organism>
<feature type="region of interest" description="Disordered" evidence="1">
    <location>
        <begin position="1"/>
        <end position="38"/>
    </location>
</feature>
<proteinExistence type="predicted"/>
<gene>
    <name evidence="2" type="ORF">M440DRAFT_1389228</name>
</gene>
<protein>
    <submittedName>
        <fullName evidence="2">Uncharacterized protein</fullName>
    </submittedName>
</protein>
<accession>A0A2T4CCB2</accession>
<evidence type="ECO:0000313" key="2">
    <source>
        <dbReference type="EMBL" id="PTB79186.1"/>
    </source>
</evidence>
<dbReference type="EMBL" id="KZ679128">
    <property type="protein sequence ID" value="PTB79186.1"/>
    <property type="molecule type" value="Genomic_DNA"/>
</dbReference>
<dbReference type="AlphaFoldDB" id="A0A2T4CCB2"/>
<name>A0A2T4CCB2_TRILO</name>
<dbReference type="Proteomes" id="UP000240760">
    <property type="component" value="Unassembled WGS sequence"/>
</dbReference>
<keyword evidence="3" id="KW-1185">Reference proteome</keyword>